<dbReference type="GeneID" id="24133422"/>
<organism evidence="2 3">
    <name type="scientific">Saprolegnia parasitica (strain CBS 223.65)</name>
    <dbReference type="NCBI Taxonomy" id="695850"/>
    <lineage>
        <taxon>Eukaryota</taxon>
        <taxon>Sar</taxon>
        <taxon>Stramenopiles</taxon>
        <taxon>Oomycota</taxon>
        <taxon>Saprolegniomycetes</taxon>
        <taxon>Saprolegniales</taxon>
        <taxon>Saprolegniaceae</taxon>
        <taxon>Saprolegnia</taxon>
    </lineage>
</organism>
<feature type="compositionally biased region" description="Polar residues" evidence="1">
    <location>
        <begin position="70"/>
        <end position="81"/>
    </location>
</feature>
<feature type="region of interest" description="Disordered" evidence="1">
    <location>
        <begin position="41"/>
        <end position="88"/>
    </location>
</feature>
<reference evidence="2 3" key="1">
    <citation type="journal article" date="2013" name="PLoS Genet.">
        <title>Distinctive expansion of potential virulence genes in the genome of the oomycete fish pathogen Saprolegnia parasitica.</title>
        <authorList>
            <person name="Jiang R.H."/>
            <person name="de Bruijn I."/>
            <person name="Haas B.J."/>
            <person name="Belmonte R."/>
            <person name="Lobach L."/>
            <person name="Christie J."/>
            <person name="van den Ackerveken G."/>
            <person name="Bottin A."/>
            <person name="Bulone V."/>
            <person name="Diaz-Moreno S.M."/>
            <person name="Dumas B."/>
            <person name="Fan L."/>
            <person name="Gaulin E."/>
            <person name="Govers F."/>
            <person name="Grenville-Briggs L.J."/>
            <person name="Horner N.R."/>
            <person name="Levin J.Z."/>
            <person name="Mammella M."/>
            <person name="Meijer H.J."/>
            <person name="Morris P."/>
            <person name="Nusbaum C."/>
            <person name="Oome S."/>
            <person name="Phillips A.J."/>
            <person name="van Rooyen D."/>
            <person name="Rzeszutek E."/>
            <person name="Saraiva M."/>
            <person name="Secombes C.J."/>
            <person name="Seidl M.F."/>
            <person name="Snel B."/>
            <person name="Stassen J.H."/>
            <person name="Sykes S."/>
            <person name="Tripathy S."/>
            <person name="van den Berg H."/>
            <person name="Vega-Arreguin J.C."/>
            <person name="Wawra S."/>
            <person name="Young S.K."/>
            <person name="Zeng Q."/>
            <person name="Dieguez-Uribeondo J."/>
            <person name="Russ C."/>
            <person name="Tyler B.M."/>
            <person name="van West P."/>
        </authorList>
    </citation>
    <scope>NUCLEOTIDE SEQUENCE [LARGE SCALE GENOMIC DNA]</scope>
    <source>
        <strain evidence="2 3">CBS 223.65</strain>
    </source>
</reference>
<dbReference type="EMBL" id="KK583253">
    <property type="protein sequence ID" value="KDO23461.1"/>
    <property type="molecule type" value="Genomic_DNA"/>
</dbReference>
<sequence>MAIDVDRTTDDVRGVDLLVETAPAKRASATRQLEMMICGSIERPELDGPPSVRRRRRSVSESSMADLDNELTSGARSNQVESGIPSLPLRDKLAVLSKNLLQRKTKTPA</sequence>
<dbReference type="VEuPathDB" id="FungiDB:SPRG_11384"/>
<dbReference type="KEGG" id="spar:SPRG_11384"/>
<evidence type="ECO:0000313" key="2">
    <source>
        <dbReference type="EMBL" id="KDO23461.1"/>
    </source>
</evidence>
<evidence type="ECO:0000256" key="1">
    <source>
        <dbReference type="SAM" id="MobiDB-lite"/>
    </source>
</evidence>
<accession>A0A067CA80</accession>
<protein>
    <submittedName>
        <fullName evidence="2">Uncharacterized protein</fullName>
    </submittedName>
</protein>
<gene>
    <name evidence="2" type="ORF">SPRG_11384</name>
</gene>
<keyword evidence="3" id="KW-1185">Reference proteome</keyword>
<proteinExistence type="predicted"/>
<name>A0A067CA80_SAPPC</name>
<dbReference type="AlphaFoldDB" id="A0A067CA80"/>
<evidence type="ECO:0000313" key="3">
    <source>
        <dbReference type="Proteomes" id="UP000030745"/>
    </source>
</evidence>
<dbReference type="Proteomes" id="UP000030745">
    <property type="component" value="Unassembled WGS sequence"/>
</dbReference>
<dbReference type="RefSeq" id="XP_012205777.1">
    <property type="nucleotide sequence ID" value="XM_012350387.1"/>
</dbReference>